<dbReference type="HOGENOM" id="CLU_117621_6_3_9"/>
<evidence type="ECO:0000313" key="5">
    <source>
        <dbReference type="EMBL" id="EOH88445.1"/>
    </source>
</evidence>
<dbReference type="PROSITE" id="PS00352">
    <property type="entry name" value="CSD_1"/>
    <property type="match status" value="1"/>
</dbReference>
<dbReference type="InterPro" id="IPR012340">
    <property type="entry name" value="NA-bd_OB-fold"/>
</dbReference>
<dbReference type="Proteomes" id="UP000013782">
    <property type="component" value="Unassembled WGS sequence"/>
</dbReference>
<protein>
    <submittedName>
        <fullName evidence="5">Cold shock protein</fullName>
    </submittedName>
</protein>
<dbReference type="PROSITE" id="PS51857">
    <property type="entry name" value="CSD_2"/>
    <property type="match status" value="1"/>
</dbReference>
<dbReference type="InterPro" id="IPR012156">
    <property type="entry name" value="Cold_shock_CspA"/>
</dbReference>
<gene>
    <name evidence="5" type="ORF">UAU_04263</name>
</gene>
<dbReference type="EMBL" id="AJAQ01000045">
    <property type="protein sequence ID" value="EOH88445.1"/>
    <property type="molecule type" value="Genomic_DNA"/>
</dbReference>
<proteinExistence type="predicted"/>
<evidence type="ECO:0000259" key="4">
    <source>
        <dbReference type="PROSITE" id="PS51857"/>
    </source>
</evidence>
<dbReference type="InterPro" id="IPR011129">
    <property type="entry name" value="CSD"/>
</dbReference>
<keyword evidence="6" id="KW-1185">Reference proteome</keyword>
<dbReference type="GO" id="GO:0005737">
    <property type="term" value="C:cytoplasm"/>
    <property type="evidence" value="ECO:0007669"/>
    <property type="project" value="UniProtKB-SubCell"/>
</dbReference>
<dbReference type="Gene3D" id="2.40.50.140">
    <property type="entry name" value="Nucleic acid-binding proteins"/>
    <property type="match status" value="1"/>
</dbReference>
<accession>R2RYY2</accession>
<evidence type="ECO:0000313" key="6">
    <source>
        <dbReference type="Proteomes" id="UP000013782"/>
    </source>
</evidence>
<dbReference type="SMART" id="SM00357">
    <property type="entry name" value="CSP"/>
    <property type="match status" value="1"/>
</dbReference>
<comment type="caution">
    <text evidence="5">The sequence shown here is derived from an EMBL/GenBank/DDBJ whole genome shotgun (WGS) entry which is preliminary data.</text>
</comment>
<dbReference type="PIRSF" id="PIRSF002599">
    <property type="entry name" value="Cold_shock_A"/>
    <property type="match status" value="1"/>
</dbReference>
<dbReference type="STRING" id="160454.RV10_GL002739"/>
<dbReference type="eggNOG" id="COG1278">
    <property type="taxonomic scope" value="Bacteria"/>
</dbReference>
<dbReference type="InterPro" id="IPR002059">
    <property type="entry name" value="CSP_DNA-bd"/>
</dbReference>
<dbReference type="OrthoDB" id="9805039at2"/>
<comment type="subcellular location">
    <subcellularLocation>
        <location evidence="1 3">Cytoplasm</location>
    </subcellularLocation>
</comment>
<evidence type="ECO:0000256" key="2">
    <source>
        <dbReference type="ARBA" id="ARBA00022490"/>
    </source>
</evidence>
<keyword evidence="2" id="KW-0963">Cytoplasm</keyword>
<feature type="domain" description="CSD" evidence="4">
    <location>
        <begin position="1"/>
        <end position="65"/>
    </location>
</feature>
<dbReference type="SUPFAM" id="SSF50249">
    <property type="entry name" value="Nucleic acid-binding proteins"/>
    <property type="match status" value="1"/>
</dbReference>
<dbReference type="InterPro" id="IPR019844">
    <property type="entry name" value="CSD_CS"/>
</dbReference>
<evidence type="ECO:0000256" key="1">
    <source>
        <dbReference type="ARBA" id="ARBA00004496"/>
    </source>
</evidence>
<dbReference type="Pfam" id="PF00313">
    <property type="entry name" value="CSD"/>
    <property type="match status" value="1"/>
</dbReference>
<dbReference type="PANTHER" id="PTHR11544">
    <property type="entry name" value="COLD SHOCK DOMAIN CONTAINING PROTEINS"/>
    <property type="match status" value="1"/>
</dbReference>
<dbReference type="RefSeq" id="WP_010759207.1">
    <property type="nucleotide sequence ID" value="NZ_ASWD01000003.1"/>
</dbReference>
<evidence type="ECO:0000256" key="3">
    <source>
        <dbReference type="RuleBase" id="RU000408"/>
    </source>
</evidence>
<sequence>MQTGIVKWFDEAKGYGFITYDEDQEVFVHFTAIEEDGFKSLRSGEVVQFVIVEGARGEQAAHVKKNIENPGN</sequence>
<reference evidence="5 6" key="1">
    <citation type="submission" date="2013-02" db="EMBL/GenBank/DDBJ databases">
        <title>The Genome Sequence of Enterococcus pallens BAA-351.</title>
        <authorList>
            <consortium name="The Broad Institute Genome Sequencing Platform"/>
            <consortium name="The Broad Institute Genome Sequencing Center for Infectious Disease"/>
            <person name="Earl A.M."/>
            <person name="Gilmore M.S."/>
            <person name="Lebreton F."/>
            <person name="Walker B."/>
            <person name="Young S.K."/>
            <person name="Zeng Q."/>
            <person name="Gargeya S."/>
            <person name="Fitzgerald M."/>
            <person name="Haas B."/>
            <person name="Abouelleil A."/>
            <person name="Alvarado L."/>
            <person name="Arachchi H.M."/>
            <person name="Berlin A.M."/>
            <person name="Chapman S.B."/>
            <person name="Dewar J."/>
            <person name="Goldberg J."/>
            <person name="Griggs A."/>
            <person name="Gujja S."/>
            <person name="Hansen M."/>
            <person name="Howarth C."/>
            <person name="Imamovic A."/>
            <person name="Larimer J."/>
            <person name="McCowan C."/>
            <person name="Murphy C."/>
            <person name="Neiman D."/>
            <person name="Pearson M."/>
            <person name="Priest M."/>
            <person name="Roberts A."/>
            <person name="Saif S."/>
            <person name="Shea T."/>
            <person name="Sisk P."/>
            <person name="Sykes S."/>
            <person name="Wortman J."/>
            <person name="Nusbaum C."/>
            <person name="Birren B."/>
        </authorList>
    </citation>
    <scope>NUCLEOTIDE SEQUENCE [LARGE SCALE GENOMIC DNA]</scope>
    <source>
        <strain evidence="5 6">ATCC BAA-351</strain>
    </source>
</reference>
<dbReference type="PATRIC" id="fig|1158607.3.peg.4241"/>
<organism evidence="5 6">
    <name type="scientific">Enterococcus pallens ATCC BAA-351</name>
    <dbReference type="NCBI Taxonomy" id="1158607"/>
    <lineage>
        <taxon>Bacteria</taxon>
        <taxon>Bacillati</taxon>
        <taxon>Bacillota</taxon>
        <taxon>Bacilli</taxon>
        <taxon>Lactobacillales</taxon>
        <taxon>Enterococcaceae</taxon>
        <taxon>Enterococcus</taxon>
    </lineage>
</organism>
<dbReference type="GO" id="GO:0003676">
    <property type="term" value="F:nucleic acid binding"/>
    <property type="evidence" value="ECO:0007669"/>
    <property type="project" value="InterPro"/>
</dbReference>
<dbReference type="CDD" id="cd04458">
    <property type="entry name" value="CSP_CDS"/>
    <property type="match status" value="1"/>
</dbReference>
<dbReference type="InterPro" id="IPR050181">
    <property type="entry name" value="Cold_shock_domain"/>
</dbReference>
<dbReference type="PRINTS" id="PR00050">
    <property type="entry name" value="COLDSHOCK"/>
</dbReference>
<dbReference type="AlphaFoldDB" id="R2RYY2"/>
<name>R2RYY2_9ENTE</name>